<evidence type="ECO:0000256" key="1">
    <source>
        <dbReference type="ARBA" id="ARBA00009512"/>
    </source>
</evidence>
<dbReference type="AlphaFoldDB" id="A0A0G0P2W4"/>
<dbReference type="GO" id="GO:0005737">
    <property type="term" value="C:cytoplasm"/>
    <property type="evidence" value="ECO:0007669"/>
    <property type="project" value="UniProtKB-ARBA"/>
</dbReference>
<evidence type="ECO:0000256" key="2">
    <source>
        <dbReference type="ARBA" id="ARBA00035294"/>
    </source>
</evidence>
<evidence type="ECO:0000256" key="3">
    <source>
        <dbReference type="HAMAP-Rule" id="MF_00360"/>
    </source>
</evidence>
<comment type="function">
    <text evidence="3">Binds together with bS18 to 16S ribosomal RNA.</text>
</comment>
<dbReference type="GO" id="GO:0070181">
    <property type="term" value="F:small ribosomal subunit rRNA binding"/>
    <property type="evidence" value="ECO:0007669"/>
    <property type="project" value="TreeGrafter"/>
</dbReference>
<accession>A0A0G0P2W4</accession>
<dbReference type="STRING" id="1618572.UT17_C0002G0132"/>
<name>A0A0G0P2W4_9BACT</name>
<reference evidence="4 5" key="1">
    <citation type="journal article" date="2015" name="Nature">
        <title>rRNA introns, odd ribosomes, and small enigmatic genomes across a large radiation of phyla.</title>
        <authorList>
            <person name="Brown C.T."/>
            <person name="Hug L.A."/>
            <person name="Thomas B.C."/>
            <person name="Sharon I."/>
            <person name="Castelle C.J."/>
            <person name="Singh A."/>
            <person name="Wilkins M.J."/>
            <person name="Williams K.H."/>
            <person name="Banfield J.F."/>
        </authorList>
    </citation>
    <scope>NUCLEOTIDE SEQUENCE [LARGE SCALE GENOMIC DNA]</scope>
</reference>
<dbReference type="GO" id="GO:0005840">
    <property type="term" value="C:ribosome"/>
    <property type="evidence" value="ECO:0007669"/>
    <property type="project" value="UniProtKB-KW"/>
</dbReference>
<keyword evidence="3" id="KW-0699">rRNA-binding</keyword>
<sequence length="99" mass="11056">MNKYELTVVLDGKAGAAKKKKVVEAFEKTLQIFKGAIKESKEWGVKELAYKIGKSETGLYLFFEIELDPTGAKALDDKLRTDVDVIRYLLIRKEGSASA</sequence>
<dbReference type="GO" id="GO:0006412">
    <property type="term" value="P:translation"/>
    <property type="evidence" value="ECO:0007669"/>
    <property type="project" value="UniProtKB-UniRule"/>
</dbReference>
<dbReference type="Proteomes" id="UP000034774">
    <property type="component" value="Unassembled WGS sequence"/>
</dbReference>
<dbReference type="Gene3D" id="3.30.70.60">
    <property type="match status" value="1"/>
</dbReference>
<dbReference type="InterPro" id="IPR014717">
    <property type="entry name" value="Transl_elong_EF1B/ribsomal_bS6"/>
</dbReference>
<dbReference type="InterPro" id="IPR020814">
    <property type="entry name" value="Ribosomal_S6_plastid/chlpt"/>
</dbReference>
<comment type="similarity">
    <text evidence="1 3">Belongs to the bacterial ribosomal protein bS6 family.</text>
</comment>
<dbReference type="Pfam" id="PF01250">
    <property type="entry name" value="Ribosomal_S6"/>
    <property type="match status" value="1"/>
</dbReference>
<dbReference type="HAMAP" id="MF_00360">
    <property type="entry name" value="Ribosomal_bS6"/>
    <property type="match status" value="1"/>
</dbReference>
<dbReference type="SUPFAM" id="SSF54995">
    <property type="entry name" value="Ribosomal protein S6"/>
    <property type="match status" value="1"/>
</dbReference>
<evidence type="ECO:0000313" key="4">
    <source>
        <dbReference type="EMBL" id="KKQ92469.1"/>
    </source>
</evidence>
<dbReference type="PANTHER" id="PTHR21011">
    <property type="entry name" value="MITOCHONDRIAL 28S RIBOSOMAL PROTEIN S6"/>
    <property type="match status" value="1"/>
</dbReference>
<dbReference type="GO" id="GO:0003735">
    <property type="term" value="F:structural constituent of ribosome"/>
    <property type="evidence" value="ECO:0007669"/>
    <property type="project" value="InterPro"/>
</dbReference>
<organism evidence="4 5">
    <name type="scientific">Candidatus Woesebacteria bacterium GW2011_GWB1_39_10</name>
    <dbReference type="NCBI Taxonomy" id="1618572"/>
    <lineage>
        <taxon>Bacteria</taxon>
        <taxon>Candidatus Woeseibacteriota</taxon>
    </lineage>
</organism>
<protein>
    <recommendedName>
        <fullName evidence="2 3">Small ribosomal subunit protein bS6</fullName>
    </recommendedName>
</protein>
<gene>
    <name evidence="3" type="primary">rpsF</name>
    <name evidence="4" type="ORF">UT17_C0002G0132</name>
</gene>
<evidence type="ECO:0000313" key="5">
    <source>
        <dbReference type="Proteomes" id="UP000034774"/>
    </source>
</evidence>
<dbReference type="GO" id="GO:1990904">
    <property type="term" value="C:ribonucleoprotein complex"/>
    <property type="evidence" value="ECO:0007669"/>
    <property type="project" value="UniProtKB-KW"/>
</dbReference>
<dbReference type="InterPro" id="IPR035980">
    <property type="entry name" value="Ribosomal_bS6_sf"/>
</dbReference>
<dbReference type="NCBIfam" id="TIGR00166">
    <property type="entry name" value="S6"/>
    <property type="match status" value="1"/>
</dbReference>
<dbReference type="PANTHER" id="PTHR21011:SF1">
    <property type="entry name" value="SMALL RIBOSOMAL SUBUNIT PROTEIN BS6M"/>
    <property type="match status" value="1"/>
</dbReference>
<keyword evidence="3" id="KW-0687">Ribonucleoprotein</keyword>
<proteinExistence type="inferred from homology"/>
<dbReference type="EMBL" id="LBVU01000002">
    <property type="protein sequence ID" value="KKQ92469.1"/>
    <property type="molecule type" value="Genomic_DNA"/>
</dbReference>
<keyword evidence="3 4" id="KW-0689">Ribosomal protein</keyword>
<comment type="caution">
    <text evidence="4">The sequence shown here is derived from an EMBL/GenBank/DDBJ whole genome shotgun (WGS) entry which is preliminary data.</text>
</comment>
<dbReference type="CDD" id="cd00473">
    <property type="entry name" value="bS6"/>
    <property type="match status" value="1"/>
</dbReference>
<dbReference type="InterPro" id="IPR000529">
    <property type="entry name" value="Ribosomal_bS6"/>
</dbReference>
<keyword evidence="3" id="KW-0694">RNA-binding</keyword>